<dbReference type="InterPro" id="IPR051398">
    <property type="entry name" value="Polysacch_Deacetylase"/>
</dbReference>
<comment type="subcellular location">
    <subcellularLocation>
        <location evidence="1">Secreted</location>
    </subcellularLocation>
</comment>
<dbReference type="CDD" id="cd10918">
    <property type="entry name" value="CE4_NodB_like_5s_6s"/>
    <property type="match status" value="1"/>
</dbReference>
<organism evidence="4 5">
    <name type="scientific">Candidatus Kaiserbacteria bacterium CG10_big_fil_rev_8_21_14_0_10_49_17</name>
    <dbReference type="NCBI Taxonomy" id="1974609"/>
    <lineage>
        <taxon>Bacteria</taxon>
        <taxon>Candidatus Kaiseribacteriota</taxon>
    </lineage>
</organism>
<proteinExistence type="predicted"/>
<dbReference type="GO" id="GO:0005975">
    <property type="term" value="P:carbohydrate metabolic process"/>
    <property type="evidence" value="ECO:0007669"/>
    <property type="project" value="InterPro"/>
</dbReference>
<dbReference type="PANTHER" id="PTHR34216">
    <property type="match status" value="1"/>
</dbReference>
<feature type="domain" description="NodB homology" evidence="3">
    <location>
        <begin position="64"/>
        <end position="303"/>
    </location>
</feature>
<evidence type="ECO:0000313" key="4">
    <source>
        <dbReference type="EMBL" id="PIT90990.1"/>
    </source>
</evidence>
<keyword evidence="2" id="KW-0732">Signal</keyword>
<protein>
    <recommendedName>
        <fullName evidence="3">NodB homology domain-containing protein</fullName>
    </recommendedName>
</protein>
<comment type="caution">
    <text evidence="4">The sequence shown here is derived from an EMBL/GenBank/DDBJ whole genome shotgun (WGS) entry which is preliminary data.</text>
</comment>
<dbReference type="InterPro" id="IPR002509">
    <property type="entry name" value="NODB_dom"/>
</dbReference>
<dbReference type="GO" id="GO:0005576">
    <property type="term" value="C:extracellular region"/>
    <property type="evidence" value="ECO:0007669"/>
    <property type="project" value="UniProtKB-SubCell"/>
</dbReference>
<dbReference type="PROSITE" id="PS51677">
    <property type="entry name" value="NODB"/>
    <property type="match status" value="1"/>
</dbReference>
<dbReference type="PANTHER" id="PTHR34216:SF3">
    <property type="entry name" value="POLY-BETA-1,6-N-ACETYL-D-GLUCOSAMINE N-DEACETYLASE"/>
    <property type="match status" value="1"/>
</dbReference>
<dbReference type="Proteomes" id="UP000228809">
    <property type="component" value="Unassembled WGS sequence"/>
</dbReference>
<dbReference type="Gene3D" id="3.20.20.370">
    <property type="entry name" value="Glycoside hydrolase/deacetylase"/>
    <property type="match status" value="1"/>
</dbReference>
<dbReference type="Pfam" id="PF01522">
    <property type="entry name" value="Polysacc_deac_1"/>
    <property type="match status" value="1"/>
</dbReference>
<dbReference type="SUPFAM" id="SSF88713">
    <property type="entry name" value="Glycoside hydrolase/deacetylase"/>
    <property type="match status" value="1"/>
</dbReference>
<reference evidence="5" key="1">
    <citation type="submission" date="2017-09" db="EMBL/GenBank/DDBJ databases">
        <title>Depth-based differentiation of microbial function through sediment-hosted aquifers and enrichment of novel symbionts in the deep terrestrial subsurface.</title>
        <authorList>
            <person name="Probst A.J."/>
            <person name="Ladd B."/>
            <person name="Jarett J.K."/>
            <person name="Geller-Mcgrath D.E."/>
            <person name="Sieber C.M.K."/>
            <person name="Emerson J.B."/>
            <person name="Anantharaman K."/>
            <person name="Thomas B.C."/>
            <person name="Malmstrom R."/>
            <person name="Stieglmeier M."/>
            <person name="Klingl A."/>
            <person name="Woyke T."/>
            <person name="Ryan C.M."/>
            <person name="Banfield J.F."/>
        </authorList>
    </citation>
    <scope>NUCLEOTIDE SEQUENCE [LARGE SCALE GENOMIC DNA]</scope>
</reference>
<evidence type="ECO:0000313" key="5">
    <source>
        <dbReference type="Proteomes" id="UP000228809"/>
    </source>
</evidence>
<evidence type="ECO:0000256" key="1">
    <source>
        <dbReference type="ARBA" id="ARBA00004613"/>
    </source>
</evidence>
<accession>A0A2M6WDW2</accession>
<dbReference type="AlphaFoldDB" id="A0A2M6WDW2"/>
<dbReference type="InterPro" id="IPR011330">
    <property type="entry name" value="Glyco_hydro/deAcase_b/a-brl"/>
</dbReference>
<dbReference type="GO" id="GO:0016810">
    <property type="term" value="F:hydrolase activity, acting on carbon-nitrogen (but not peptide) bonds"/>
    <property type="evidence" value="ECO:0007669"/>
    <property type="project" value="InterPro"/>
</dbReference>
<evidence type="ECO:0000256" key="2">
    <source>
        <dbReference type="ARBA" id="ARBA00022729"/>
    </source>
</evidence>
<evidence type="ECO:0000259" key="3">
    <source>
        <dbReference type="PROSITE" id="PS51677"/>
    </source>
</evidence>
<dbReference type="EMBL" id="PFBJ01000015">
    <property type="protein sequence ID" value="PIT90990.1"/>
    <property type="molecule type" value="Genomic_DNA"/>
</dbReference>
<name>A0A2M6WDW2_9BACT</name>
<gene>
    <name evidence="4" type="ORF">COU17_02735</name>
</gene>
<sequence length="303" mass="33736">MIIPKHTNYFVVNYHYLERDGEKSHASHPTSPETFSNHLAYLKEHFAIVDIPTLFSRAKENGEPSVAITFDDGLRGQYLYAPSLLEAAGGYGTFFIIANTFENYIPATHKIHILLSRFPASDLLAEANRVLPETAQIPLSTRISETRKLRDDIPTANFKEALHRMEHRQSEQLLDTLFASFGLNAEKISEDLFMNKEEVLDLHRRGHTIGGHGSYHLALDTQTSDVVAEEISHGKKVLSDVLGESPKVFSYPHGGANETVAHILKSHGFTHAVTIKQAGLSSTTDPFFIPRFDAKDLSETLGA</sequence>